<dbReference type="STRING" id="1071378.G0WBX6"/>
<dbReference type="InterPro" id="IPR051726">
    <property type="entry name" value="Chitin_Synth_Reg"/>
</dbReference>
<accession>G0WBX6</accession>
<feature type="region of interest" description="Disordered" evidence="3">
    <location>
        <begin position="95"/>
        <end position="186"/>
    </location>
</feature>
<evidence type="ECO:0000313" key="4">
    <source>
        <dbReference type="EMBL" id="CCD25246.1"/>
    </source>
</evidence>
<dbReference type="InterPro" id="IPR011990">
    <property type="entry name" value="TPR-like_helical_dom_sf"/>
</dbReference>
<evidence type="ECO:0000256" key="2">
    <source>
        <dbReference type="ARBA" id="ARBA00022737"/>
    </source>
</evidence>
<sequence length="639" mass="70588">MAMTPSSIHPYKKHLLQSRNLPFETANNVSPELRQASPAVSEGNTYQNDRFTSTTSINRPPSNVSNSFSNLGPQSRAQSQSQLQLQAPSLRETVSDISGNNINNTNNNLSQEYFDLPPPSLPHSGQRSIVSLNSPSPAASSSSSSSVAINKINRNNNNSNNIFANGSTSSLNTNTTGNNKNTKKTRTRSVDLSHLYLLNSSQETQLTATNESVADISHQMISHYLGDENNSSLVPRLETIEMYRQNVKKSKDPNVLFQYAQYILQTALTTSESSSPVSIRTPSKKNVSTKTITQKELKKQFLKEAQHYLKKLSDKGYSDAQYLLADAYSSGAFGKIENKEAFNLFQTAAKHGHIESAYRTSHCLEEGLGTARDSRKALNFLKFAASRNHSSAMYKLGLYSFYGRMGLPNDVNTKQNGVKWLSRAAARANELTCAAPYELAKIYEQGFLDIVIPDEKYAMELYIQAATLGHTKSATLLGQIYEAGNDVVQQDTSLSIHYYTQASLQGGDPVAMLGLCAWYLVGAEPAFKKDENEAFQWALRAANAGLPKAQFTLGHFYEHGKGCEINESLAWKWYERAAENNDERALNKVGSKFGQDKLKNLSTGDAKVKGKQLLKGKTHKKSKSISSLNLFSVFESNKK</sequence>
<dbReference type="GO" id="GO:0006031">
    <property type="term" value="P:chitin biosynthetic process"/>
    <property type="evidence" value="ECO:0007669"/>
    <property type="project" value="EnsemblFungi"/>
</dbReference>
<protein>
    <recommendedName>
        <fullName evidence="6">Activator of C kinase protein 1</fullName>
    </recommendedName>
</protein>
<dbReference type="EMBL" id="HE580271">
    <property type="protein sequence ID" value="CCD25246.1"/>
    <property type="molecule type" value="Genomic_DNA"/>
</dbReference>
<dbReference type="OrthoDB" id="272077at2759"/>
<dbReference type="GO" id="GO:0000131">
    <property type="term" value="C:incipient cellular bud site"/>
    <property type="evidence" value="ECO:0007669"/>
    <property type="project" value="EnsemblFungi"/>
</dbReference>
<dbReference type="GO" id="GO:0008047">
    <property type="term" value="F:enzyme activator activity"/>
    <property type="evidence" value="ECO:0007669"/>
    <property type="project" value="EnsemblFungi"/>
</dbReference>
<dbReference type="KEGG" id="ndi:NDAI_0E04290"/>
<dbReference type="OMA" id="YEHGKGC"/>
<keyword evidence="5" id="KW-1185">Reference proteome</keyword>
<evidence type="ECO:0000256" key="3">
    <source>
        <dbReference type="SAM" id="MobiDB-lite"/>
    </source>
</evidence>
<reference evidence="4 5" key="1">
    <citation type="journal article" date="2011" name="Proc. Natl. Acad. Sci. U.S.A.">
        <title>Evolutionary erosion of yeast sex chromosomes by mating-type switching accidents.</title>
        <authorList>
            <person name="Gordon J.L."/>
            <person name="Armisen D."/>
            <person name="Proux-Wera E."/>
            <person name="Oheigeartaigh S.S."/>
            <person name="Byrne K.P."/>
            <person name="Wolfe K.H."/>
        </authorList>
    </citation>
    <scope>NUCLEOTIDE SEQUENCE [LARGE SCALE GENOMIC DNA]</scope>
    <source>
        <strain evidence="5">ATCC 10597 / BCRC 20456 / CBS 421 / NBRC 0211 / NRRL Y-12639</strain>
    </source>
</reference>
<name>G0WBX6_NAUDC</name>
<dbReference type="SUPFAM" id="SSF81901">
    <property type="entry name" value="HCP-like"/>
    <property type="match status" value="1"/>
</dbReference>
<feature type="compositionally biased region" description="Polar residues" evidence="3">
    <location>
        <begin position="42"/>
        <end position="72"/>
    </location>
</feature>
<evidence type="ECO:0000313" key="5">
    <source>
        <dbReference type="Proteomes" id="UP000000689"/>
    </source>
</evidence>
<organism evidence="4 5">
    <name type="scientific">Naumovozyma dairenensis (strain ATCC 10597 / BCRC 20456 / CBS 421 / NBRC 0211 / NRRL Y-12639)</name>
    <name type="common">Saccharomyces dairenensis</name>
    <dbReference type="NCBI Taxonomy" id="1071378"/>
    <lineage>
        <taxon>Eukaryota</taxon>
        <taxon>Fungi</taxon>
        <taxon>Dikarya</taxon>
        <taxon>Ascomycota</taxon>
        <taxon>Saccharomycotina</taxon>
        <taxon>Saccharomycetes</taxon>
        <taxon>Saccharomycetales</taxon>
        <taxon>Saccharomycetaceae</taxon>
        <taxon>Naumovozyma</taxon>
    </lineage>
</organism>
<dbReference type="PANTHER" id="PTHR46430:SF1">
    <property type="entry name" value="CHITIN SYNTHASE REGULATOR SKT5-RELATED"/>
    <property type="match status" value="1"/>
</dbReference>
<feature type="compositionally biased region" description="Low complexity" evidence="3">
    <location>
        <begin position="134"/>
        <end position="180"/>
    </location>
</feature>
<dbReference type="RefSeq" id="XP_003670489.1">
    <property type="nucleotide sequence ID" value="XM_003670441.1"/>
</dbReference>
<dbReference type="Gene3D" id="1.25.40.10">
    <property type="entry name" value="Tetratricopeptide repeat domain"/>
    <property type="match status" value="2"/>
</dbReference>
<dbReference type="SMART" id="SM00671">
    <property type="entry name" value="SEL1"/>
    <property type="match status" value="7"/>
</dbReference>
<dbReference type="AlphaFoldDB" id="G0WBX6"/>
<keyword evidence="1" id="KW-0597">Phosphoprotein</keyword>
<evidence type="ECO:0008006" key="6">
    <source>
        <dbReference type="Google" id="ProtNLM"/>
    </source>
</evidence>
<feature type="compositionally biased region" description="Polar residues" evidence="3">
    <location>
        <begin position="123"/>
        <end position="133"/>
    </location>
</feature>
<dbReference type="HOGENOM" id="CLU_000288_126_4_1"/>
<dbReference type="InterPro" id="IPR006597">
    <property type="entry name" value="Sel1-like"/>
</dbReference>
<dbReference type="GeneID" id="11498995"/>
<dbReference type="PANTHER" id="PTHR46430">
    <property type="entry name" value="PROTEIN SKT5-RELATED"/>
    <property type="match status" value="1"/>
</dbReference>
<gene>
    <name evidence="4" type="primary">NDAI0E04290</name>
    <name evidence="4" type="ordered locus">NDAI_0E04290</name>
</gene>
<dbReference type="GO" id="GO:0005935">
    <property type="term" value="C:cellular bud neck"/>
    <property type="evidence" value="ECO:0007669"/>
    <property type="project" value="EnsemblFungi"/>
</dbReference>
<feature type="compositionally biased region" description="Low complexity" evidence="3">
    <location>
        <begin position="73"/>
        <end position="82"/>
    </location>
</feature>
<dbReference type="Pfam" id="PF08238">
    <property type="entry name" value="Sel1"/>
    <property type="match status" value="7"/>
</dbReference>
<evidence type="ECO:0000256" key="1">
    <source>
        <dbReference type="ARBA" id="ARBA00022553"/>
    </source>
</evidence>
<dbReference type="GO" id="GO:0016020">
    <property type="term" value="C:membrane"/>
    <property type="evidence" value="ECO:0007669"/>
    <property type="project" value="EnsemblFungi"/>
</dbReference>
<dbReference type="Proteomes" id="UP000000689">
    <property type="component" value="Chromosome 5"/>
</dbReference>
<feature type="region of interest" description="Disordered" evidence="3">
    <location>
        <begin position="26"/>
        <end position="82"/>
    </location>
</feature>
<keyword evidence="2" id="KW-0677">Repeat</keyword>
<dbReference type="eggNOG" id="KOG1550">
    <property type="taxonomic scope" value="Eukaryota"/>
</dbReference>
<dbReference type="FunFam" id="1.25.40.10:FF:000707">
    <property type="entry name" value="Chitin synthase regulatory factor 3"/>
    <property type="match status" value="1"/>
</dbReference>
<proteinExistence type="predicted"/>